<dbReference type="OrthoDB" id="9788263at2"/>
<keyword evidence="3" id="KW-1185">Reference proteome</keyword>
<dbReference type="InterPro" id="IPR036388">
    <property type="entry name" value="WH-like_DNA-bd_sf"/>
</dbReference>
<dbReference type="SMART" id="SM00849">
    <property type="entry name" value="Lactamase_B"/>
    <property type="match status" value="1"/>
</dbReference>
<dbReference type="SUPFAM" id="SSF56281">
    <property type="entry name" value="Metallo-hydrolase/oxidoreductase"/>
    <property type="match status" value="1"/>
</dbReference>
<dbReference type="AlphaFoldDB" id="A0A1H1F8N1"/>
<evidence type="ECO:0000313" key="3">
    <source>
        <dbReference type="Proteomes" id="UP000199301"/>
    </source>
</evidence>
<evidence type="ECO:0000313" key="2">
    <source>
        <dbReference type="EMBL" id="SDQ97413.1"/>
    </source>
</evidence>
<dbReference type="EMBL" id="FNKO01000002">
    <property type="protein sequence ID" value="SDQ97413.1"/>
    <property type="molecule type" value="Genomic_DNA"/>
</dbReference>
<dbReference type="Proteomes" id="UP000199301">
    <property type="component" value="Unassembled WGS sequence"/>
</dbReference>
<name>A0A1H1F8N1_9ACTN</name>
<dbReference type="RefSeq" id="WP_092524694.1">
    <property type="nucleotide sequence ID" value="NZ_FNKO01000002.1"/>
</dbReference>
<dbReference type="Pfam" id="PF00753">
    <property type="entry name" value="Lactamase_B"/>
    <property type="match status" value="1"/>
</dbReference>
<organism evidence="2 3">
    <name type="scientific">Actinopolyspora saharensis</name>
    <dbReference type="NCBI Taxonomy" id="995062"/>
    <lineage>
        <taxon>Bacteria</taxon>
        <taxon>Bacillati</taxon>
        <taxon>Actinomycetota</taxon>
        <taxon>Actinomycetes</taxon>
        <taxon>Actinopolysporales</taxon>
        <taxon>Actinopolysporaceae</taxon>
        <taxon>Actinopolyspora</taxon>
    </lineage>
</organism>
<dbReference type="PANTHER" id="PTHR23131">
    <property type="entry name" value="ENDORIBONUCLEASE LACTB2"/>
    <property type="match status" value="1"/>
</dbReference>
<feature type="domain" description="Metallo-beta-lactamase" evidence="1">
    <location>
        <begin position="36"/>
        <end position="205"/>
    </location>
</feature>
<proteinExistence type="predicted"/>
<dbReference type="STRING" id="995062.SAMN04489718_2912"/>
<protein>
    <submittedName>
        <fullName evidence="2">Glyoxylase, beta-lactamase superfamily II</fullName>
    </submittedName>
</protein>
<sequence>MSTRSSAHPTYGVLRPVLEYAAVRLAHNPGPMTLDGTNTWLVGAPGAGECVVVDPGPADAEHLRAVGEHLPLAGVLLTHHHPDHTDGLEELVELTGAPVRAVDPAWCTSATRNTSGGFGSGPLEDGEVVEAAGLELRVLVTPGHTADSMCLHTEHGGVPALFAGDTLLGRGTTVVMADDGHLGSYLSSLRRLGELAPGTRLLPGHGPEAPDAREVAEHYLEHRRQRIDQVRAAISGLEGEVSARRVTDVVYADVDPSVRPAAESTVLAQLEYLRERGEL</sequence>
<dbReference type="InterPro" id="IPR050662">
    <property type="entry name" value="Sec-metab_biosynth-thioest"/>
</dbReference>
<dbReference type="CDD" id="cd16278">
    <property type="entry name" value="metallo-hydrolase-like_MBL-fold"/>
    <property type="match status" value="1"/>
</dbReference>
<evidence type="ECO:0000259" key="1">
    <source>
        <dbReference type="SMART" id="SM00849"/>
    </source>
</evidence>
<dbReference type="InterPro" id="IPR036866">
    <property type="entry name" value="RibonucZ/Hydroxyglut_hydro"/>
</dbReference>
<dbReference type="InterPro" id="IPR041516">
    <property type="entry name" value="LACTB2_WH"/>
</dbReference>
<dbReference type="PANTHER" id="PTHR23131:SF0">
    <property type="entry name" value="ENDORIBONUCLEASE LACTB2"/>
    <property type="match status" value="1"/>
</dbReference>
<accession>A0A1H1F8N1</accession>
<reference evidence="3" key="1">
    <citation type="submission" date="2016-10" db="EMBL/GenBank/DDBJ databases">
        <authorList>
            <person name="Varghese N."/>
            <person name="Submissions S."/>
        </authorList>
    </citation>
    <scope>NUCLEOTIDE SEQUENCE [LARGE SCALE GENOMIC DNA]</scope>
    <source>
        <strain evidence="3">DSM 45459</strain>
    </source>
</reference>
<dbReference type="Gene3D" id="1.10.10.10">
    <property type="entry name" value="Winged helix-like DNA-binding domain superfamily/Winged helix DNA-binding domain"/>
    <property type="match status" value="1"/>
</dbReference>
<dbReference type="InterPro" id="IPR001279">
    <property type="entry name" value="Metallo-B-lactamas"/>
</dbReference>
<dbReference type="Gene3D" id="3.60.15.10">
    <property type="entry name" value="Ribonuclease Z/Hydroxyacylglutathione hydrolase-like"/>
    <property type="match status" value="1"/>
</dbReference>
<gene>
    <name evidence="2" type="ORF">SAMN04489718_2912</name>
</gene>
<dbReference type="Pfam" id="PF17778">
    <property type="entry name" value="WHD_BLACT"/>
    <property type="match status" value="1"/>
</dbReference>